<dbReference type="AlphaFoldDB" id="A8ZQE6"/>
<dbReference type="EMBL" id="CP000844">
    <property type="protein sequence ID" value="ABW33232.1"/>
    <property type="molecule type" value="Genomic_DNA"/>
</dbReference>
<geneLocation type="plasmid" evidence="1 2">
    <name>pREB7</name>
</geneLocation>
<accession>A8ZQE6</accession>
<gene>
    <name evidence="1" type="ordered locus">AM1_G0052</name>
</gene>
<evidence type="ECO:0000313" key="2">
    <source>
        <dbReference type="Proteomes" id="UP000000268"/>
    </source>
</evidence>
<sequence length="98" mass="10508">MAYGQLLGNPLTPFFLSLLITDGLAGLPINRVVVVITCVRCPDPPVTIFRKLSELIAVDDTDIIGFGEAKDDIATFAASSIIRAADGAMILSFERNQL</sequence>
<dbReference type="KEGG" id="amr:AM1_G0052"/>
<name>A8ZQE6_ACAM1</name>
<keyword evidence="2" id="KW-1185">Reference proteome</keyword>
<dbReference type="Proteomes" id="UP000000268">
    <property type="component" value="Plasmid pREB7"/>
</dbReference>
<dbReference type="HOGENOM" id="CLU_2327418_0_0_3"/>
<proteinExistence type="predicted"/>
<protein>
    <submittedName>
        <fullName evidence="1">Uncharacterized protein</fullName>
    </submittedName>
</protein>
<organism evidence="1 2">
    <name type="scientific">Acaryochloris marina (strain MBIC 11017)</name>
    <dbReference type="NCBI Taxonomy" id="329726"/>
    <lineage>
        <taxon>Bacteria</taxon>
        <taxon>Bacillati</taxon>
        <taxon>Cyanobacteriota</taxon>
        <taxon>Cyanophyceae</taxon>
        <taxon>Acaryochloridales</taxon>
        <taxon>Acaryochloridaceae</taxon>
        <taxon>Acaryochloris</taxon>
    </lineage>
</organism>
<keyword evidence="1" id="KW-0614">Plasmid</keyword>
<evidence type="ECO:0000313" key="1">
    <source>
        <dbReference type="EMBL" id="ABW33232.1"/>
    </source>
</evidence>
<reference evidence="1 2" key="1">
    <citation type="journal article" date="2008" name="Proc. Natl. Acad. Sci. U.S.A.">
        <title>Niche adaptation and genome expansion in the chlorophyll d-producing cyanobacterium Acaryochloris marina.</title>
        <authorList>
            <person name="Swingley W.D."/>
            <person name="Chen M."/>
            <person name="Cheung P.C."/>
            <person name="Conrad A.L."/>
            <person name="Dejesa L.C."/>
            <person name="Hao J."/>
            <person name="Honchak B.M."/>
            <person name="Karbach L.E."/>
            <person name="Kurdoglu A."/>
            <person name="Lahiri S."/>
            <person name="Mastrian S.D."/>
            <person name="Miyashita H."/>
            <person name="Page L."/>
            <person name="Ramakrishna P."/>
            <person name="Satoh S."/>
            <person name="Sattley W.M."/>
            <person name="Shimada Y."/>
            <person name="Taylor H.L."/>
            <person name="Tomo T."/>
            <person name="Tsuchiya T."/>
            <person name="Wang Z.T."/>
            <person name="Raymond J."/>
            <person name="Mimuro M."/>
            <person name="Blankenship R.E."/>
            <person name="Touchman J.W."/>
        </authorList>
    </citation>
    <scope>NUCLEOTIDE SEQUENCE [LARGE SCALE GENOMIC DNA]</scope>
    <source>
        <strain evidence="2">MBIC 11017</strain>
        <plasmid evidence="2">Plasmid pREB7</plasmid>
    </source>
</reference>